<dbReference type="Gene3D" id="3.90.550.10">
    <property type="entry name" value="Spore Coat Polysaccharide Biosynthesis Protein SpsA, Chain A"/>
    <property type="match status" value="1"/>
</dbReference>
<dbReference type="RefSeq" id="WP_118347775.1">
    <property type="nucleotide sequence ID" value="NZ_JAOQJR010000002.1"/>
</dbReference>
<name>A0ABT2SSE9_9FIRM</name>
<keyword evidence="2" id="KW-1185">Reference proteome</keyword>
<reference evidence="1 2" key="1">
    <citation type="journal article" date="2021" name="ISME Commun">
        <title>Automated analysis of genomic sequences facilitates high-throughput and comprehensive description of bacteria.</title>
        <authorList>
            <person name="Hitch T.C.A."/>
        </authorList>
    </citation>
    <scope>NUCLEOTIDE SEQUENCE [LARGE SCALE GENOMIC DNA]</scope>
    <source>
        <strain evidence="1 2">H4_15</strain>
    </source>
</reference>
<proteinExistence type="predicted"/>
<dbReference type="EMBL" id="JAOQJR010000002">
    <property type="protein sequence ID" value="MCU6737541.1"/>
    <property type="molecule type" value="Genomic_DNA"/>
</dbReference>
<organism evidence="1 2">
    <name type="scientific">[Clostridium] ammoniilyticum</name>
    <dbReference type="NCBI Taxonomy" id="2981784"/>
    <lineage>
        <taxon>Bacteria</taxon>
        <taxon>Bacillati</taxon>
        <taxon>Bacillota</taxon>
        <taxon>Erysipelotrichia</taxon>
        <taxon>Erysipelotrichales</taxon>
        <taxon>Coprobacillaceae</taxon>
        <taxon>Faecalibacillus</taxon>
    </lineage>
</organism>
<sequence>MRKIDVEIVFVVLVYRNIDDLQNFIINTKSKVKCNYKIIVIDAKYSDEVSKDIENICFQNKLVYIQIDNKGYGYGNNVGIEYANNMYEYKYIIICNPDVEFISTLRIENLCDSEMIIAPQIIANNNKLQNPYWVKENIFSEKLMYIGYKHDIKLFLYVGIFINKIIKYLFRNHNNYIYACHGACIILNYNFIKYYNFKFDDKMFLFYEEALLGLFAKKNNIKIKYDKNIIVRHFEDGSMSISNINEYNFLRDSFIYYYKRYRKL</sequence>
<dbReference type="SUPFAM" id="SSF53448">
    <property type="entry name" value="Nucleotide-diphospho-sugar transferases"/>
    <property type="match status" value="1"/>
</dbReference>
<evidence type="ECO:0000313" key="1">
    <source>
        <dbReference type="EMBL" id="MCU6737541.1"/>
    </source>
</evidence>
<gene>
    <name evidence="1" type="ORF">OCV55_02435</name>
</gene>
<accession>A0ABT2SSE9</accession>
<evidence type="ECO:0008006" key="3">
    <source>
        <dbReference type="Google" id="ProtNLM"/>
    </source>
</evidence>
<evidence type="ECO:0000313" key="2">
    <source>
        <dbReference type="Proteomes" id="UP001208364"/>
    </source>
</evidence>
<protein>
    <recommendedName>
        <fullName evidence="3">Glycosyltransferase 2-like domain-containing protein</fullName>
    </recommendedName>
</protein>
<dbReference type="Proteomes" id="UP001208364">
    <property type="component" value="Unassembled WGS sequence"/>
</dbReference>
<comment type="caution">
    <text evidence="1">The sequence shown here is derived from an EMBL/GenBank/DDBJ whole genome shotgun (WGS) entry which is preliminary data.</text>
</comment>
<dbReference type="InterPro" id="IPR029044">
    <property type="entry name" value="Nucleotide-diphossugar_trans"/>
</dbReference>